<protein>
    <submittedName>
        <fullName evidence="9">Aliphatic sulfonates import ATP-binding protein SsuB 1</fullName>
    </submittedName>
</protein>
<keyword evidence="3" id="KW-1003">Cell membrane</keyword>
<dbReference type="Proteomes" id="UP000635983">
    <property type="component" value="Unassembled WGS sequence"/>
</dbReference>
<dbReference type="GO" id="GO:0005524">
    <property type="term" value="F:ATP binding"/>
    <property type="evidence" value="ECO:0007669"/>
    <property type="project" value="UniProtKB-KW"/>
</dbReference>
<dbReference type="InterPro" id="IPR017871">
    <property type="entry name" value="ABC_transporter-like_CS"/>
</dbReference>
<keyword evidence="4" id="KW-0547">Nucleotide-binding</keyword>
<dbReference type="Gene3D" id="3.40.50.300">
    <property type="entry name" value="P-loop containing nucleotide triphosphate hydrolases"/>
    <property type="match status" value="1"/>
</dbReference>
<sequence>MNAHTPLHPLPVTPAVRLQRVVRQFGDNRVIDGLDLDIAPGEFVALLGASGSGKTTLLRSLAGLDSIEGGRLIVPEARSAVFQEPRLMPWKRVWKNVTLGVRDGDARSRATKALTEVGLAHRLNAFPTTLSGGEAQRVALARSLVREPKLLLLDEPFAALDALTRIRMHQLIIDLWRAHGPAVLLVTHDVEEAILLADRIIVLKEGRIADAIPIGLERPREKGTPTFNAIRRRLLELLGVDSGRQPSEDGQEVRPFRGLALAT</sequence>
<evidence type="ECO:0000256" key="1">
    <source>
        <dbReference type="ARBA" id="ARBA00005417"/>
    </source>
</evidence>
<evidence type="ECO:0000256" key="2">
    <source>
        <dbReference type="ARBA" id="ARBA00022448"/>
    </source>
</evidence>
<evidence type="ECO:0000256" key="5">
    <source>
        <dbReference type="ARBA" id="ARBA00022840"/>
    </source>
</evidence>
<dbReference type="PROSITE" id="PS00211">
    <property type="entry name" value="ABC_TRANSPORTER_1"/>
    <property type="match status" value="1"/>
</dbReference>
<evidence type="ECO:0000259" key="8">
    <source>
        <dbReference type="PROSITE" id="PS50893"/>
    </source>
</evidence>
<evidence type="ECO:0000256" key="7">
    <source>
        <dbReference type="ARBA" id="ARBA00023136"/>
    </source>
</evidence>
<name>A0A917PMR5_9PSED</name>
<dbReference type="SUPFAM" id="SSF52540">
    <property type="entry name" value="P-loop containing nucleoside triphosphate hydrolases"/>
    <property type="match status" value="1"/>
</dbReference>
<dbReference type="GO" id="GO:0016887">
    <property type="term" value="F:ATP hydrolysis activity"/>
    <property type="evidence" value="ECO:0007669"/>
    <property type="project" value="InterPro"/>
</dbReference>
<reference evidence="9" key="1">
    <citation type="journal article" date="2014" name="Int. J. Syst. Evol. Microbiol.">
        <title>Complete genome sequence of Corynebacterium casei LMG S-19264T (=DSM 44701T), isolated from a smear-ripened cheese.</title>
        <authorList>
            <consortium name="US DOE Joint Genome Institute (JGI-PGF)"/>
            <person name="Walter F."/>
            <person name="Albersmeier A."/>
            <person name="Kalinowski J."/>
            <person name="Ruckert C."/>
        </authorList>
    </citation>
    <scope>NUCLEOTIDE SEQUENCE</scope>
    <source>
        <strain evidence="9">JCM 30078</strain>
    </source>
</reference>
<dbReference type="AlphaFoldDB" id="A0A917PMR5"/>
<dbReference type="InterPro" id="IPR050166">
    <property type="entry name" value="ABC_transporter_ATP-bind"/>
</dbReference>
<comment type="similarity">
    <text evidence="1">Belongs to the ABC transporter superfamily.</text>
</comment>
<evidence type="ECO:0000256" key="6">
    <source>
        <dbReference type="ARBA" id="ARBA00022967"/>
    </source>
</evidence>
<evidence type="ECO:0000313" key="9">
    <source>
        <dbReference type="EMBL" id="GGJ84769.1"/>
    </source>
</evidence>
<accession>A0A917PMR5</accession>
<dbReference type="Pfam" id="PF00005">
    <property type="entry name" value="ABC_tran"/>
    <property type="match status" value="1"/>
</dbReference>
<keyword evidence="2" id="KW-0813">Transport</keyword>
<keyword evidence="5 9" id="KW-0067">ATP-binding</keyword>
<dbReference type="PANTHER" id="PTHR42788:SF17">
    <property type="entry name" value="ALIPHATIC SULFONATES IMPORT ATP-BINDING PROTEIN SSUB"/>
    <property type="match status" value="1"/>
</dbReference>
<keyword evidence="7" id="KW-0472">Membrane</keyword>
<organism evidence="9 10">
    <name type="scientific">Pseudomonas matsuisoli</name>
    <dbReference type="NCBI Taxonomy" id="1515666"/>
    <lineage>
        <taxon>Bacteria</taxon>
        <taxon>Pseudomonadati</taxon>
        <taxon>Pseudomonadota</taxon>
        <taxon>Gammaproteobacteria</taxon>
        <taxon>Pseudomonadales</taxon>
        <taxon>Pseudomonadaceae</taxon>
        <taxon>Pseudomonas</taxon>
    </lineage>
</organism>
<dbReference type="PANTHER" id="PTHR42788">
    <property type="entry name" value="TAURINE IMPORT ATP-BINDING PROTEIN-RELATED"/>
    <property type="match status" value="1"/>
</dbReference>
<keyword evidence="6" id="KW-1278">Translocase</keyword>
<feature type="domain" description="ABC transporter" evidence="8">
    <location>
        <begin position="16"/>
        <end position="230"/>
    </location>
</feature>
<evidence type="ECO:0000313" key="10">
    <source>
        <dbReference type="Proteomes" id="UP000635983"/>
    </source>
</evidence>
<evidence type="ECO:0000256" key="4">
    <source>
        <dbReference type="ARBA" id="ARBA00022741"/>
    </source>
</evidence>
<dbReference type="EMBL" id="BMPO01000002">
    <property type="protein sequence ID" value="GGJ84769.1"/>
    <property type="molecule type" value="Genomic_DNA"/>
</dbReference>
<dbReference type="RefSeq" id="WP_188981910.1">
    <property type="nucleotide sequence ID" value="NZ_BMPO01000002.1"/>
</dbReference>
<dbReference type="InterPro" id="IPR003439">
    <property type="entry name" value="ABC_transporter-like_ATP-bd"/>
</dbReference>
<comment type="caution">
    <text evidence="9">The sequence shown here is derived from an EMBL/GenBank/DDBJ whole genome shotgun (WGS) entry which is preliminary data.</text>
</comment>
<gene>
    <name evidence="9" type="primary">ssuB1</name>
    <name evidence="9" type="ORF">GCM10009304_08460</name>
</gene>
<dbReference type="InterPro" id="IPR027417">
    <property type="entry name" value="P-loop_NTPase"/>
</dbReference>
<dbReference type="InterPro" id="IPR003593">
    <property type="entry name" value="AAA+_ATPase"/>
</dbReference>
<keyword evidence="10" id="KW-1185">Reference proteome</keyword>
<dbReference type="PROSITE" id="PS50893">
    <property type="entry name" value="ABC_TRANSPORTER_2"/>
    <property type="match status" value="1"/>
</dbReference>
<evidence type="ECO:0000256" key="3">
    <source>
        <dbReference type="ARBA" id="ARBA00022475"/>
    </source>
</evidence>
<dbReference type="SMART" id="SM00382">
    <property type="entry name" value="AAA"/>
    <property type="match status" value="1"/>
</dbReference>
<reference evidence="9" key="2">
    <citation type="submission" date="2020-09" db="EMBL/GenBank/DDBJ databases">
        <authorList>
            <person name="Sun Q."/>
            <person name="Ohkuma M."/>
        </authorList>
    </citation>
    <scope>NUCLEOTIDE SEQUENCE</scope>
    <source>
        <strain evidence="9">JCM 30078</strain>
    </source>
</reference>
<proteinExistence type="inferred from homology"/>